<sequence>MLKKLRTFLIILLWLSLGLAPLALLSYACYAGLCGGAEAAEIGRLGWMISYFGYFSWIYPIVVFACLYASYVNKERAFKFSIFLLILPLFLTLPLIYIQEQTHKIHLKHEAQQTYYYSIHANDFVCTPHQFIRISNNDNPQYSFFESSEGPYGEGWAVSVAYSTEELLALLKNKNISLSQCKTKAGKNLVL</sequence>
<keyword evidence="1" id="KW-0472">Membrane</keyword>
<keyword evidence="3" id="KW-0614">Plasmid</keyword>
<dbReference type="KEGG" id="ladl:NCTC12735_01841"/>
<evidence type="ECO:0000313" key="2">
    <source>
        <dbReference type="EMBL" id="KTC64817.1"/>
    </source>
</evidence>
<geneLocation type="plasmid" evidence="3 5">
    <name>26</name>
</geneLocation>
<protein>
    <submittedName>
        <fullName evidence="2">Uncharacterized protein</fullName>
    </submittedName>
</protein>
<dbReference type="EMBL" id="LNKA01000019">
    <property type="protein sequence ID" value="KTC64817.1"/>
    <property type="molecule type" value="Genomic_DNA"/>
</dbReference>
<reference evidence="2 4" key="1">
    <citation type="submission" date="2015-11" db="EMBL/GenBank/DDBJ databases">
        <title>Identification of large and diverse effector repertoires of 38 Legionella species.</title>
        <authorList>
            <person name="Burstein D."/>
            <person name="Amaro F."/>
            <person name="Zusman T."/>
            <person name="Lifshitz Z."/>
            <person name="Cohen O."/>
            <person name="Gilbert J.A."/>
            <person name="Pupko T."/>
            <person name="Shuman H.A."/>
            <person name="Segal G."/>
        </authorList>
    </citation>
    <scope>NUCLEOTIDE SEQUENCE [LARGE SCALE GENOMIC DNA]</scope>
    <source>
        <strain evidence="2 4">1762-AUS-E</strain>
    </source>
</reference>
<dbReference type="Proteomes" id="UP000054859">
    <property type="component" value="Unassembled WGS sequence"/>
</dbReference>
<accession>A0A0W0R141</accession>
<evidence type="ECO:0000313" key="4">
    <source>
        <dbReference type="Proteomes" id="UP000054859"/>
    </source>
</evidence>
<feature type="transmembrane region" description="Helical" evidence="1">
    <location>
        <begin position="80"/>
        <end position="98"/>
    </location>
</feature>
<dbReference type="EMBL" id="LR134435">
    <property type="protein sequence ID" value="VEH86193.1"/>
    <property type="molecule type" value="Genomic_DNA"/>
</dbReference>
<gene>
    <name evidence="2" type="ORF">Lade_2111</name>
    <name evidence="3" type="ORF">NCTC12735_01841</name>
</gene>
<dbReference type="PATRIC" id="fig|45056.6.peg.2183"/>
<dbReference type="PROSITE" id="PS51257">
    <property type="entry name" value="PROKAR_LIPOPROTEIN"/>
    <property type="match status" value="1"/>
</dbReference>
<keyword evidence="1" id="KW-1133">Transmembrane helix</keyword>
<reference evidence="3 5" key="2">
    <citation type="submission" date="2018-12" db="EMBL/GenBank/DDBJ databases">
        <authorList>
            <consortium name="Pathogen Informatics"/>
        </authorList>
    </citation>
    <scope>NUCLEOTIDE SEQUENCE [LARGE SCALE GENOMIC DNA]</scope>
    <source>
        <strain evidence="3 5">NCTC12735</strain>
        <plasmid evidence="5">26</plasmid>
    </source>
</reference>
<keyword evidence="1" id="KW-0812">Transmembrane</keyword>
<proteinExistence type="predicted"/>
<name>A0A0W0R141_9GAMM</name>
<keyword evidence="4" id="KW-1185">Reference proteome</keyword>
<dbReference type="Proteomes" id="UP000281170">
    <property type="component" value="Plasmid 26"/>
</dbReference>
<evidence type="ECO:0000256" key="1">
    <source>
        <dbReference type="SAM" id="Phobius"/>
    </source>
</evidence>
<dbReference type="AlphaFoldDB" id="A0A0W0R141"/>
<dbReference type="STRING" id="45056.Lade_2111"/>
<organism evidence="2 4">
    <name type="scientific">Legionella adelaidensis</name>
    <dbReference type="NCBI Taxonomy" id="45056"/>
    <lineage>
        <taxon>Bacteria</taxon>
        <taxon>Pseudomonadati</taxon>
        <taxon>Pseudomonadota</taxon>
        <taxon>Gammaproteobacteria</taxon>
        <taxon>Legionellales</taxon>
        <taxon>Legionellaceae</taxon>
        <taxon>Legionella</taxon>
    </lineage>
</organism>
<evidence type="ECO:0000313" key="3">
    <source>
        <dbReference type="EMBL" id="VEH86193.1"/>
    </source>
</evidence>
<feature type="transmembrane region" description="Helical" evidence="1">
    <location>
        <begin position="47"/>
        <end position="68"/>
    </location>
</feature>
<evidence type="ECO:0000313" key="5">
    <source>
        <dbReference type="Proteomes" id="UP000281170"/>
    </source>
</evidence>